<evidence type="ECO:0000259" key="2">
    <source>
        <dbReference type="Pfam" id="PF22422"/>
    </source>
</evidence>
<gene>
    <name evidence="3" type="ORF">C7383_106175</name>
</gene>
<name>A0AB73T3P9_9FIRM</name>
<organism evidence="3 4">
    <name type="scientific">Murimonas intestini</name>
    <dbReference type="NCBI Taxonomy" id="1337051"/>
    <lineage>
        <taxon>Bacteria</taxon>
        <taxon>Bacillati</taxon>
        <taxon>Bacillota</taxon>
        <taxon>Clostridia</taxon>
        <taxon>Lachnospirales</taxon>
        <taxon>Lachnospiraceae</taxon>
        <taxon>Murimonas</taxon>
    </lineage>
</organism>
<dbReference type="Pfam" id="PF03633">
    <property type="entry name" value="Glyco_hydro_65C"/>
    <property type="match status" value="1"/>
</dbReference>
<dbReference type="InterPro" id="IPR054491">
    <property type="entry name" value="MGH1-like_GH"/>
</dbReference>
<dbReference type="SUPFAM" id="SSF48208">
    <property type="entry name" value="Six-hairpin glycosidases"/>
    <property type="match status" value="1"/>
</dbReference>
<dbReference type="Proteomes" id="UP000245412">
    <property type="component" value="Unassembled WGS sequence"/>
</dbReference>
<dbReference type="InterPro" id="IPR012341">
    <property type="entry name" value="6hp_glycosidase-like_sf"/>
</dbReference>
<reference evidence="3 4" key="1">
    <citation type="submission" date="2018-05" db="EMBL/GenBank/DDBJ databases">
        <authorList>
            <person name="Goeker M."/>
            <person name="Huntemann M."/>
            <person name="Clum A."/>
            <person name="Pillay M."/>
            <person name="Palaniappan K."/>
            <person name="Varghese N."/>
            <person name="Mikhailova N."/>
            <person name="Stamatis D."/>
            <person name="Reddy T."/>
            <person name="Daum C."/>
            <person name="Shapiro N."/>
            <person name="Ivanova N."/>
            <person name="Kyrpides N."/>
            <person name="Woyke T."/>
        </authorList>
    </citation>
    <scope>NUCLEOTIDE SEQUENCE [LARGE SCALE GENOMIC DNA]</scope>
    <source>
        <strain evidence="3 4">DSM 26524</strain>
    </source>
</reference>
<dbReference type="InterPro" id="IPR008928">
    <property type="entry name" value="6-hairpin_glycosidase_sf"/>
</dbReference>
<evidence type="ECO:0000313" key="4">
    <source>
        <dbReference type="Proteomes" id="UP000245412"/>
    </source>
</evidence>
<accession>A0AB73T3P9</accession>
<comment type="caution">
    <text evidence="3">The sequence shown here is derived from an EMBL/GenBank/DDBJ whole genome shotgun (WGS) entry which is preliminary data.</text>
</comment>
<protein>
    <recommendedName>
        <fullName evidence="5">Glycoside hydrolase</fullName>
    </recommendedName>
</protein>
<dbReference type="EMBL" id="QGGY01000006">
    <property type="protein sequence ID" value="PWJ75605.1"/>
    <property type="molecule type" value="Genomic_DNA"/>
</dbReference>
<evidence type="ECO:0000259" key="1">
    <source>
        <dbReference type="Pfam" id="PF03633"/>
    </source>
</evidence>
<proteinExistence type="predicted"/>
<dbReference type="Pfam" id="PF22422">
    <property type="entry name" value="MGH1-like_GH"/>
    <property type="match status" value="1"/>
</dbReference>
<dbReference type="RefSeq" id="WP_109626537.1">
    <property type="nucleotide sequence ID" value="NZ_JANKBI010000004.1"/>
</dbReference>
<dbReference type="GO" id="GO:0005975">
    <property type="term" value="P:carbohydrate metabolic process"/>
    <property type="evidence" value="ECO:0007669"/>
    <property type="project" value="InterPro"/>
</dbReference>
<dbReference type="AlphaFoldDB" id="A0AB73T3P9"/>
<evidence type="ECO:0008006" key="5">
    <source>
        <dbReference type="Google" id="ProtNLM"/>
    </source>
</evidence>
<feature type="domain" description="Mannosylglycerate hydrolase MGH1-like glycoside hydrolase" evidence="2">
    <location>
        <begin position="87"/>
        <end position="422"/>
    </location>
</feature>
<sequence length="492" mass="57501">MKELQEKLKNYVEQFNSQDEEIYRQAIPNGEALEWLRQEIPLLDCPDKTIEEIYYFRWWVYRKHLKKTPEGMVVTEFLPPVPWAGAYNTINCAAGFHLEEGRWLKNAKTYLKDYLLFWLKGSGDQFSYSSWLAHAAWQYSLITGDFETGTGLLQDFIRDYKVREQNHMTGYGLCWSDDDRDCMEMSISGSGLRPTFNSYQYGDAKAIAGYAELAGQKEIQDTFEQKALLIKKNVQDCLWRNDFFRVIPMNYPGQETSEKSFGPIDKDSDVRELLGYIPWYFGLPDPGYESAFSQLLTKNGFAGRFGFTTAERRHHRYMFENEHECLWNGPVWPYATTQTLKAAAVLLKNYQQDVITIEDYYSWLKLYAQSQHLKKDDGTVLPWIDEDMDPDTGIWTARQILEKQGWRRETGGYERGKDYNHSMFCDLVLNDLLGIGPGKHGELQVNPLIPRDWTYFRVENLWFRGKRYNIIYDKDGTHFGGEKGLKILKSTP</sequence>
<evidence type="ECO:0000313" key="3">
    <source>
        <dbReference type="EMBL" id="PWJ75605.1"/>
    </source>
</evidence>
<dbReference type="InterPro" id="IPR005194">
    <property type="entry name" value="Glyco_hydro_65_C"/>
</dbReference>
<dbReference type="Gene3D" id="1.50.10.10">
    <property type="match status" value="1"/>
</dbReference>
<feature type="domain" description="Glycoside hydrolase family 65 C-terminal" evidence="1">
    <location>
        <begin position="440"/>
        <end position="484"/>
    </location>
</feature>
<keyword evidence="4" id="KW-1185">Reference proteome</keyword>